<proteinExistence type="predicted"/>
<feature type="compositionally biased region" description="Polar residues" evidence="1">
    <location>
        <begin position="1"/>
        <end position="11"/>
    </location>
</feature>
<dbReference type="KEGG" id="vvy:VV2893"/>
<dbReference type="EMBL" id="BA000037">
    <property type="protein sequence ID" value="BAC95657.1"/>
    <property type="molecule type" value="Genomic_DNA"/>
</dbReference>
<name>Q7M7C2_VIBVY</name>
<evidence type="ECO:0000313" key="3">
    <source>
        <dbReference type="EMBL" id="BAC95657.1"/>
    </source>
</evidence>
<reference evidence="2 4" key="1">
    <citation type="journal article" date="2003" name="Genome Res.">
        <title>Comparative genome analysis of Vibrio vulnificus, a marine pathogen.</title>
        <authorList>
            <person name="Chen C.Y."/>
            <person name="Wu K.M."/>
            <person name="Chang Y.C."/>
            <person name="Chang C.H."/>
            <person name="Tsai H.C."/>
            <person name="Liao T.L."/>
            <person name="Liu Y.M."/>
            <person name="Chen H.J."/>
            <person name="Shen A.B."/>
            <person name="Li J.C."/>
            <person name="Su T.L."/>
            <person name="Shao C.P."/>
            <person name="Lee C.T."/>
            <person name="Hor L.I."/>
            <person name="Tsai S.F."/>
        </authorList>
    </citation>
    <scope>NUCLEOTIDE SEQUENCE [LARGE SCALE GENOMIC DNA]</scope>
    <source>
        <strain evidence="2 4">YJ016</strain>
    </source>
</reference>
<dbReference type="Proteomes" id="UP000002675">
    <property type="component" value="Chromosome I"/>
</dbReference>
<dbReference type="EMBL" id="BA000037">
    <property type="protein sequence ID" value="BAC92934.1"/>
    <property type="molecule type" value="Genomic_DNA"/>
</dbReference>
<protein>
    <submittedName>
        <fullName evidence="2">Uncharacterized protein</fullName>
    </submittedName>
</protein>
<dbReference type="KEGG" id="vvy:VV0170"/>
<evidence type="ECO:0000256" key="1">
    <source>
        <dbReference type="SAM" id="MobiDB-lite"/>
    </source>
</evidence>
<organism evidence="2 4">
    <name type="scientific">Vibrio vulnificus (strain YJ016)</name>
    <dbReference type="NCBI Taxonomy" id="196600"/>
    <lineage>
        <taxon>Bacteria</taxon>
        <taxon>Pseudomonadati</taxon>
        <taxon>Pseudomonadota</taxon>
        <taxon>Gammaproteobacteria</taxon>
        <taxon>Vibrionales</taxon>
        <taxon>Vibrionaceae</taxon>
        <taxon>Vibrio</taxon>
    </lineage>
</organism>
<evidence type="ECO:0000313" key="2">
    <source>
        <dbReference type="EMBL" id="BAC92934.1"/>
    </source>
</evidence>
<evidence type="ECO:0000313" key="4">
    <source>
        <dbReference type="Proteomes" id="UP000002675"/>
    </source>
</evidence>
<sequence length="46" mass="5586">MQFSTRNTLFKDSQRRKINHKHKEGGFHQETLKIFKEWWAIPGSNQ</sequence>
<dbReference type="HOGENOM" id="CLU_3259763_0_0_6"/>
<dbReference type="AlphaFoldDB" id="Q7M7C2"/>
<gene>
    <name evidence="2" type="ordered locus">VV0170</name>
    <name evidence="3" type="ordered locus">VV2893</name>
</gene>
<accession>Q7M7C2</accession>
<feature type="compositionally biased region" description="Basic residues" evidence="1">
    <location>
        <begin position="14"/>
        <end position="23"/>
    </location>
</feature>
<feature type="region of interest" description="Disordered" evidence="1">
    <location>
        <begin position="1"/>
        <end position="24"/>
    </location>
</feature>